<reference evidence="3" key="1">
    <citation type="submission" date="2025-08" db="UniProtKB">
        <authorList>
            <consortium name="RefSeq"/>
        </authorList>
    </citation>
    <scope>IDENTIFICATION</scope>
    <source>
        <tissue evidence="3">Whole sample</tissue>
    </source>
</reference>
<dbReference type="InterPro" id="IPR013783">
    <property type="entry name" value="Ig-like_fold"/>
</dbReference>
<accession>A0A8B8E4X3</accession>
<name>A0A8B8E4X3_CRAVI</name>
<feature type="domain" description="KY-like immunoglobulin-like" evidence="1">
    <location>
        <begin position="13"/>
        <end position="126"/>
    </location>
</feature>
<protein>
    <submittedName>
        <fullName evidence="3">Kyphoscoliosis peptidase-like</fullName>
    </submittedName>
</protein>
<dbReference type="Gene3D" id="2.60.40.10">
    <property type="entry name" value="Immunoglobulins"/>
    <property type="match status" value="1"/>
</dbReference>
<evidence type="ECO:0000313" key="3">
    <source>
        <dbReference type="RefSeq" id="XP_022335637.1"/>
    </source>
</evidence>
<dbReference type="InterPro" id="IPR053041">
    <property type="entry name" value="Transglut-like_Superfamily_Mod"/>
</dbReference>
<organism evidence="2 3">
    <name type="scientific">Crassostrea virginica</name>
    <name type="common">Eastern oyster</name>
    <dbReference type="NCBI Taxonomy" id="6565"/>
    <lineage>
        <taxon>Eukaryota</taxon>
        <taxon>Metazoa</taxon>
        <taxon>Spiralia</taxon>
        <taxon>Lophotrochozoa</taxon>
        <taxon>Mollusca</taxon>
        <taxon>Bivalvia</taxon>
        <taxon>Autobranchia</taxon>
        <taxon>Pteriomorphia</taxon>
        <taxon>Ostreida</taxon>
        <taxon>Ostreoidea</taxon>
        <taxon>Ostreidae</taxon>
        <taxon>Crassostrea</taxon>
    </lineage>
</organism>
<dbReference type="KEGG" id="cvn:111132169"/>
<gene>
    <name evidence="3" type="primary">LOC111132169</name>
</gene>
<dbReference type="RefSeq" id="XP_022335637.1">
    <property type="nucleotide sequence ID" value="XM_022479929.1"/>
</dbReference>
<evidence type="ECO:0000259" key="1">
    <source>
        <dbReference type="Pfam" id="PF23265"/>
    </source>
</evidence>
<dbReference type="Pfam" id="PF23265">
    <property type="entry name" value="Ig-like_KY"/>
    <property type="match status" value="1"/>
</dbReference>
<dbReference type="GeneID" id="111132169"/>
<dbReference type="OrthoDB" id="6045135at2759"/>
<dbReference type="AlphaFoldDB" id="A0A8B8E4X3"/>
<dbReference type="PANTHER" id="PTHR47020">
    <property type="entry name" value="HILLARIN"/>
    <property type="match status" value="1"/>
</dbReference>
<keyword evidence="2" id="KW-1185">Reference proteome</keyword>
<dbReference type="InterPro" id="IPR056564">
    <property type="entry name" value="Ig-like_KY"/>
</dbReference>
<dbReference type="PANTHER" id="PTHR47020:SF1">
    <property type="entry name" value="HILLARIN"/>
    <property type="match status" value="1"/>
</dbReference>
<evidence type="ECO:0000313" key="2">
    <source>
        <dbReference type="Proteomes" id="UP000694844"/>
    </source>
</evidence>
<proteinExistence type="predicted"/>
<dbReference type="Proteomes" id="UP000694844">
    <property type="component" value="Chromosome 5"/>
</dbReference>
<sequence length="215" mass="23923">MSKPELPRGYLGPQPKFSEFKLSTLSHSEPEITTDSNELEVKFRMGQPVKVTGNLIEASTTKDFSNLLFTQTQGDVVSYIIQLPSTGYYKLQVYALPVSDDSKTLPGVYNYLINCTSAPKPVQPFPKQYAQWKEGCYLYQPLTLASADATVSFKALVPKAKQVAVTVNDTWTQLKNSGSDVWEGAVQILKNSRVTLNVNYGGDETKYSTLLEYNL</sequence>